<feature type="chain" id="PRO_5042542637" description="DUF5666 domain-containing protein" evidence="1">
    <location>
        <begin position="25"/>
        <end position="127"/>
    </location>
</feature>
<comment type="caution">
    <text evidence="2">The sequence shown here is derived from an EMBL/GenBank/DDBJ whole genome shotgun (WGS) entry which is preliminary data.</text>
</comment>
<proteinExistence type="predicted"/>
<dbReference type="EMBL" id="JAMXLX010000002">
    <property type="protein sequence ID" value="MCO5956753.1"/>
    <property type="molecule type" value="Genomic_DNA"/>
</dbReference>
<dbReference type="Proteomes" id="UP001155380">
    <property type="component" value="Unassembled WGS sequence"/>
</dbReference>
<keyword evidence="1" id="KW-0732">Signal</keyword>
<sequence>MKKSVRISCLLAAAVLFVPSIASAENFTSLTKKGYVVGKMGQGKSGGQGWVLVNGDSKFFCKLKASIAYVDSKKMVSILGSGRMITLDRATYEQSVGGPDASIPRFADLKVGRVRPEDVGACVPLRG</sequence>
<feature type="signal peptide" evidence="1">
    <location>
        <begin position="1"/>
        <end position="24"/>
    </location>
</feature>
<reference evidence="2" key="1">
    <citation type="submission" date="2022-06" db="EMBL/GenBank/DDBJ databases">
        <authorList>
            <person name="Sun Q."/>
        </authorList>
    </citation>
    <scope>NUCLEOTIDE SEQUENCE</scope>
    <source>
        <strain evidence="2">S101</strain>
    </source>
</reference>
<protein>
    <recommendedName>
        <fullName evidence="4">DUF5666 domain-containing protein</fullName>
    </recommendedName>
</protein>
<dbReference type="AlphaFoldDB" id="A0AAJ1F799"/>
<dbReference type="RefSeq" id="WP_250915960.1">
    <property type="nucleotide sequence ID" value="NZ_JAMXLX010000002.1"/>
</dbReference>
<evidence type="ECO:0000313" key="2">
    <source>
        <dbReference type="EMBL" id="MCO5956753.1"/>
    </source>
</evidence>
<accession>A0AAJ1F799</accession>
<name>A0AAJ1F799_9HYPH</name>
<gene>
    <name evidence="2" type="ORF">NBH21_08240</name>
</gene>
<evidence type="ECO:0008006" key="4">
    <source>
        <dbReference type="Google" id="ProtNLM"/>
    </source>
</evidence>
<organism evidence="2 3">
    <name type="scientific">Ciceribacter sichuanensis</name>
    <dbReference type="NCBI Taxonomy" id="2949647"/>
    <lineage>
        <taxon>Bacteria</taxon>
        <taxon>Pseudomonadati</taxon>
        <taxon>Pseudomonadota</taxon>
        <taxon>Alphaproteobacteria</taxon>
        <taxon>Hyphomicrobiales</taxon>
        <taxon>Rhizobiaceae</taxon>
        <taxon>Ciceribacter</taxon>
    </lineage>
</organism>
<evidence type="ECO:0000313" key="3">
    <source>
        <dbReference type="Proteomes" id="UP001155380"/>
    </source>
</evidence>
<evidence type="ECO:0000256" key="1">
    <source>
        <dbReference type="SAM" id="SignalP"/>
    </source>
</evidence>